<dbReference type="PROSITE" id="PS51898">
    <property type="entry name" value="TYR_RECOMBINASE"/>
    <property type="match status" value="1"/>
</dbReference>
<dbReference type="Gene3D" id="1.10.443.10">
    <property type="entry name" value="Intergrase catalytic core"/>
    <property type="match status" value="1"/>
</dbReference>
<evidence type="ECO:0000256" key="4">
    <source>
        <dbReference type="PROSITE-ProRule" id="PRU01248"/>
    </source>
</evidence>
<dbReference type="InterPro" id="IPR004107">
    <property type="entry name" value="Integrase_SAM-like_N"/>
</dbReference>
<dbReference type="InterPro" id="IPR002104">
    <property type="entry name" value="Integrase_catalytic"/>
</dbReference>
<dbReference type="EMBL" id="JACQXR010000029">
    <property type="protein sequence ID" value="MBI4726063.1"/>
    <property type="molecule type" value="Genomic_DNA"/>
</dbReference>
<dbReference type="Gene3D" id="1.10.150.130">
    <property type="match status" value="1"/>
</dbReference>
<dbReference type="InterPro" id="IPR011010">
    <property type="entry name" value="DNA_brk_join_enz"/>
</dbReference>
<feature type="domain" description="Tyr recombinase" evidence="5">
    <location>
        <begin position="109"/>
        <end position="158"/>
    </location>
</feature>
<proteinExistence type="predicted"/>
<accession>A0A933MJK6</accession>
<dbReference type="Pfam" id="PF13495">
    <property type="entry name" value="Phage_int_SAM_4"/>
    <property type="match status" value="1"/>
</dbReference>
<evidence type="ECO:0000256" key="3">
    <source>
        <dbReference type="ARBA" id="ARBA00023172"/>
    </source>
</evidence>
<keyword evidence="1" id="KW-0229">DNA integration</keyword>
<dbReference type="Proteomes" id="UP000736328">
    <property type="component" value="Unassembled WGS sequence"/>
</dbReference>
<keyword evidence="2 4" id="KW-0238">DNA-binding</keyword>
<organism evidence="7 8">
    <name type="scientific">candidate division TA06 bacterium</name>
    <dbReference type="NCBI Taxonomy" id="2250710"/>
    <lineage>
        <taxon>Bacteria</taxon>
        <taxon>Bacteria division TA06</taxon>
    </lineage>
</organism>
<dbReference type="SUPFAM" id="SSF56349">
    <property type="entry name" value="DNA breaking-rejoining enzymes"/>
    <property type="match status" value="1"/>
</dbReference>
<evidence type="ECO:0000313" key="7">
    <source>
        <dbReference type="EMBL" id="MBI4726063.1"/>
    </source>
</evidence>
<dbReference type="GO" id="GO:0006310">
    <property type="term" value="P:DNA recombination"/>
    <property type="evidence" value="ECO:0007669"/>
    <property type="project" value="UniProtKB-KW"/>
</dbReference>
<feature type="domain" description="Core-binding (CB)" evidence="6">
    <location>
        <begin position="11"/>
        <end position="91"/>
    </location>
</feature>
<dbReference type="InterPro" id="IPR013762">
    <property type="entry name" value="Integrase-like_cat_sf"/>
</dbReference>
<sequence>MTLKTAIANPPKLFDQVRIEIRLRHLSYRTEQAYVHWVRRFILFHGKRHPREMGASEVETFLTHLAVDLKVSASTQNQALNALVFLYRHVIKNDIGEIENMVRAKRPVRVPEVLSREQALRILDAMTGTPQLMARLLYGTGLRLMECLRLRVKGYSLR</sequence>
<reference evidence="7" key="1">
    <citation type="submission" date="2020-07" db="EMBL/GenBank/DDBJ databases">
        <title>Huge and variable diversity of episymbiotic CPR bacteria and DPANN archaea in groundwater ecosystems.</title>
        <authorList>
            <person name="He C.Y."/>
            <person name="Keren R."/>
            <person name="Whittaker M."/>
            <person name="Farag I.F."/>
            <person name="Doudna J."/>
            <person name="Cate J.H.D."/>
            <person name="Banfield J.F."/>
        </authorList>
    </citation>
    <scope>NUCLEOTIDE SEQUENCE</scope>
    <source>
        <strain evidence="7">NC_groundwater_1520_Pr4_B-0.1um_53_5</strain>
    </source>
</reference>
<gene>
    <name evidence="7" type="ORF">HY768_02365</name>
</gene>
<dbReference type="InterPro" id="IPR044068">
    <property type="entry name" value="CB"/>
</dbReference>
<name>A0A933MJK6_UNCT6</name>
<dbReference type="GO" id="GO:0003677">
    <property type="term" value="F:DNA binding"/>
    <property type="evidence" value="ECO:0007669"/>
    <property type="project" value="UniProtKB-UniRule"/>
</dbReference>
<evidence type="ECO:0000256" key="2">
    <source>
        <dbReference type="ARBA" id="ARBA00023125"/>
    </source>
</evidence>
<dbReference type="PROSITE" id="PS51900">
    <property type="entry name" value="CB"/>
    <property type="match status" value="1"/>
</dbReference>
<evidence type="ECO:0000259" key="6">
    <source>
        <dbReference type="PROSITE" id="PS51900"/>
    </source>
</evidence>
<comment type="caution">
    <text evidence="7">The sequence shown here is derived from an EMBL/GenBank/DDBJ whole genome shotgun (WGS) entry which is preliminary data.</text>
</comment>
<dbReference type="InterPro" id="IPR010998">
    <property type="entry name" value="Integrase_recombinase_N"/>
</dbReference>
<keyword evidence="3" id="KW-0233">DNA recombination</keyword>
<protein>
    <submittedName>
        <fullName evidence="7">Phage integrase N-terminal SAM-like domain-containing protein</fullName>
    </submittedName>
</protein>
<dbReference type="AlphaFoldDB" id="A0A933MJK6"/>
<dbReference type="GO" id="GO:0015074">
    <property type="term" value="P:DNA integration"/>
    <property type="evidence" value="ECO:0007669"/>
    <property type="project" value="UniProtKB-KW"/>
</dbReference>
<evidence type="ECO:0000313" key="8">
    <source>
        <dbReference type="Proteomes" id="UP000736328"/>
    </source>
</evidence>
<evidence type="ECO:0000259" key="5">
    <source>
        <dbReference type="PROSITE" id="PS51898"/>
    </source>
</evidence>
<evidence type="ECO:0000256" key="1">
    <source>
        <dbReference type="ARBA" id="ARBA00022908"/>
    </source>
</evidence>